<dbReference type="EMBL" id="SOHL01000027">
    <property type="protein sequence ID" value="TFD68385.1"/>
    <property type="molecule type" value="Genomic_DNA"/>
</dbReference>
<evidence type="ECO:0000313" key="3">
    <source>
        <dbReference type="Proteomes" id="UP000297983"/>
    </source>
</evidence>
<accession>A0A4R9AS11</accession>
<feature type="domain" description="DUF6457" evidence="1">
    <location>
        <begin position="8"/>
        <end position="92"/>
    </location>
</feature>
<dbReference type="Pfam" id="PF20058">
    <property type="entry name" value="DUF6457"/>
    <property type="match status" value="1"/>
</dbReference>
<organism evidence="2 3">
    <name type="scientific">Cryobacterium gelidum</name>
    <dbReference type="NCBI Taxonomy" id="1259164"/>
    <lineage>
        <taxon>Bacteria</taxon>
        <taxon>Bacillati</taxon>
        <taxon>Actinomycetota</taxon>
        <taxon>Actinomycetes</taxon>
        <taxon>Micrococcales</taxon>
        <taxon>Microbacteriaceae</taxon>
        <taxon>Cryobacterium</taxon>
    </lineage>
</organism>
<proteinExistence type="predicted"/>
<protein>
    <recommendedName>
        <fullName evidence="1">DUF6457 domain-containing protein</fullName>
    </recommendedName>
</protein>
<comment type="caution">
    <text evidence="2">The sequence shown here is derived from an EMBL/GenBank/DDBJ whole genome shotgun (WGS) entry which is preliminary data.</text>
</comment>
<reference evidence="2 3" key="1">
    <citation type="submission" date="2019-03" db="EMBL/GenBank/DDBJ databases">
        <title>Genomics of glacier-inhabiting Cryobacterium strains.</title>
        <authorList>
            <person name="Liu Q."/>
            <person name="Xin Y.-H."/>
        </authorList>
    </citation>
    <scope>NUCLEOTIDE SEQUENCE [LARGE SCALE GENOMIC DNA]</scope>
    <source>
        <strain evidence="2 3">Hz16</strain>
    </source>
</reference>
<evidence type="ECO:0000313" key="2">
    <source>
        <dbReference type="EMBL" id="TFD68385.1"/>
    </source>
</evidence>
<gene>
    <name evidence="2" type="ORF">E3T50_14720</name>
</gene>
<dbReference type="RefSeq" id="WP_134552921.1">
    <property type="nucleotide sequence ID" value="NZ_SOHL01000027.1"/>
</dbReference>
<dbReference type="AlphaFoldDB" id="A0A4R9AS11"/>
<name>A0A4R9AS11_9MICO</name>
<dbReference type="Proteomes" id="UP000297983">
    <property type="component" value="Unassembled WGS sequence"/>
</dbReference>
<dbReference type="InterPro" id="IPR045598">
    <property type="entry name" value="DUF6457"/>
</dbReference>
<sequence>MTHSAVDEEILKQWIRRLSQALQIVDLEVDNDLVLTVANEAAQAVNPMAAPITTFMVGYAAGLAAADPAMPSHTAVARAVDVVIAVCQQSDNDHPDTTGWVNTAQ</sequence>
<evidence type="ECO:0000259" key="1">
    <source>
        <dbReference type="Pfam" id="PF20058"/>
    </source>
</evidence>
<keyword evidence="3" id="KW-1185">Reference proteome</keyword>